<protein>
    <submittedName>
        <fullName evidence="1">Uncharacterized protein</fullName>
    </submittedName>
</protein>
<evidence type="ECO:0000313" key="2">
    <source>
        <dbReference type="Proteomes" id="UP000824881"/>
    </source>
</evidence>
<organism evidence="1 2">
    <name type="scientific">Pleurotus cornucopiae</name>
    <name type="common">Cornucopia mushroom</name>
    <dbReference type="NCBI Taxonomy" id="5321"/>
    <lineage>
        <taxon>Eukaryota</taxon>
        <taxon>Fungi</taxon>
        <taxon>Dikarya</taxon>
        <taxon>Basidiomycota</taxon>
        <taxon>Agaricomycotina</taxon>
        <taxon>Agaricomycetes</taxon>
        <taxon>Agaricomycetidae</taxon>
        <taxon>Agaricales</taxon>
        <taxon>Pleurotineae</taxon>
        <taxon>Pleurotaceae</taxon>
        <taxon>Pleurotus</taxon>
    </lineage>
</organism>
<gene>
    <name evidence="1" type="ORF">CCMSSC00406_0004028</name>
</gene>
<reference evidence="1 2" key="1">
    <citation type="journal article" date="2021" name="Appl. Environ. Microbiol.">
        <title>Genetic linkage and physical mapping for an oyster mushroom Pleurotus cornucopiae and QTL analysis for the trait cap color.</title>
        <authorList>
            <person name="Zhang Y."/>
            <person name="Gao W."/>
            <person name="Sonnenberg A."/>
            <person name="Chen Q."/>
            <person name="Zhang J."/>
            <person name="Huang C."/>
        </authorList>
    </citation>
    <scope>NUCLEOTIDE SEQUENCE [LARGE SCALE GENOMIC DNA]</scope>
    <source>
        <strain evidence="1">CCMSSC00406</strain>
    </source>
</reference>
<proteinExistence type="predicted"/>
<dbReference type="EMBL" id="WQMT02000007">
    <property type="protein sequence ID" value="KAG9220572.1"/>
    <property type="molecule type" value="Genomic_DNA"/>
</dbReference>
<name>A0ACB7IQN1_PLECO</name>
<evidence type="ECO:0000313" key="1">
    <source>
        <dbReference type="EMBL" id="KAG9220572.1"/>
    </source>
</evidence>
<dbReference type="Proteomes" id="UP000824881">
    <property type="component" value="Unassembled WGS sequence"/>
</dbReference>
<comment type="caution">
    <text evidence="1">The sequence shown here is derived from an EMBL/GenBank/DDBJ whole genome shotgun (WGS) entry which is preliminary data.</text>
</comment>
<sequence length="294" mass="32894">MDQLKKLFKKHSQKEKELARRKQVRRSRSLPLRELDKENALKPILHSKQFLKPGVEFLDSPIGEIPFILQSEFILDICPTGAMDIDTEAKEVKRPKKPLMKILDDFPVPPATPVLRKGWASDATMPKDKYELSKLCGLPPDDLLPPNPYAPWIPPSSTITQRRPVQTTSGKHTERTFTQPPVSRDIYGNARACHSTMTLCSTSRLPLVLEPPAPLKIRRRVAPFSAPAHTAVHEQASSKASRSTPVTPPVTPRKQETRSAGKPMPKGRVPVDVQEADGMWASSKSIHMNASRFN</sequence>
<keyword evidence="2" id="KW-1185">Reference proteome</keyword>
<accession>A0ACB7IQN1</accession>